<evidence type="ECO:0000256" key="1">
    <source>
        <dbReference type="SAM" id="Phobius"/>
    </source>
</evidence>
<feature type="transmembrane region" description="Helical" evidence="1">
    <location>
        <begin position="114"/>
        <end position="132"/>
    </location>
</feature>
<dbReference type="AlphaFoldDB" id="A0A1Q2SP62"/>
<feature type="transmembrane region" description="Helical" evidence="1">
    <location>
        <begin position="57"/>
        <end position="76"/>
    </location>
</feature>
<dbReference type="KEGG" id="ntt:TAO_1517"/>
<proteinExistence type="predicted"/>
<evidence type="ECO:0000313" key="3">
    <source>
        <dbReference type="Proteomes" id="UP000243679"/>
    </source>
</evidence>
<feature type="transmembrane region" description="Helical" evidence="1">
    <location>
        <begin position="12"/>
        <end position="36"/>
    </location>
</feature>
<dbReference type="OrthoDB" id="5770329at2"/>
<feature type="transmembrane region" description="Helical" evidence="1">
    <location>
        <begin position="82"/>
        <end position="102"/>
    </location>
</feature>
<evidence type="ECO:0000313" key="2">
    <source>
        <dbReference type="EMBL" id="BAW80887.1"/>
    </source>
</evidence>
<accession>A0A1Q2SP62</accession>
<keyword evidence="3" id="KW-1185">Reference proteome</keyword>
<keyword evidence="1" id="KW-0472">Membrane</keyword>
<gene>
    <name evidence="2" type="ORF">TAO_1517</name>
</gene>
<dbReference type="RefSeq" id="WP_096527385.1">
    <property type="nucleotide sequence ID" value="NZ_AP014836.1"/>
</dbReference>
<protein>
    <submittedName>
        <fullName evidence="2">Hypothetical conserved protein</fullName>
    </submittedName>
</protein>
<reference evidence="2 3" key="1">
    <citation type="journal article" date="2017" name="ISME J.">
        <title>An acid-tolerant ammonia-oxidizing ?-proteobacterium from soil.</title>
        <authorList>
            <person name="Hayatsu M."/>
            <person name="Tago K."/>
            <person name="Uchiyama I."/>
            <person name="Toyoda A."/>
            <person name="Wang Y."/>
            <person name="Shimomura Y."/>
            <person name="Okubo T."/>
            <person name="Kurisu F."/>
            <person name="Hirono Y."/>
            <person name="Nonaka K."/>
            <person name="Akiyama H."/>
            <person name="Itoh T."/>
            <person name="Takami H."/>
        </authorList>
    </citation>
    <scope>NUCLEOTIDE SEQUENCE [LARGE SCALE GENOMIC DNA]</scope>
    <source>
        <strain evidence="2 3">TAO100</strain>
    </source>
</reference>
<dbReference type="Proteomes" id="UP000243679">
    <property type="component" value="Chromosome"/>
</dbReference>
<dbReference type="EMBL" id="AP014836">
    <property type="protein sequence ID" value="BAW80887.1"/>
    <property type="molecule type" value="Genomic_DNA"/>
</dbReference>
<keyword evidence="1" id="KW-1133">Transmembrane helix</keyword>
<name>A0A1Q2SP62_9GAMM</name>
<keyword evidence="1" id="KW-0812">Transmembrane</keyword>
<sequence length="141" mass="15928">MSTKYNENLNPGVIFLSLLLAVISGTSLLSYFYAIAGYGRFSNEQQVVIDSLPWTEIGLTFFVNITVFIAAILLYLHRKQSFYFFLGSFVAGFMRMGWAAFHEGSFKRIFSSESIGEAVVLSILLIICVHVWRLERSGVLH</sequence>
<organism evidence="2 3">
    <name type="scientific">Candidatus Nitrosoglobus terrae</name>
    <dbReference type="NCBI Taxonomy" id="1630141"/>
    <lineage>
        <taxon>Bacteria</taxon>
        <taxon>Pseudomonadati</taxon>
        <taxon>Pseudomonadota</taxon>
        <taxon>Gammaproteobacteria</taxon>
        <taxon>Chromatiales</taxon>
        <taxon>Chromatiaceae</taxon>
        <taxon>Candidatus Nitrosoglobus</taxon>
    </lineage>
</organism>